<dbReference type="OrthoDB" id="253248at2157"/>
<keyword evidence="1" id="KW-0812">Transmembrane</keyword>
<evidence type="ECO:0000313" key="3">
    <source>
        <dbReference type="Proteomes" id="UP000198882"/>
    </source>
</evidence>
<dbReference type="AlphaFoldDB" id="A0A1G9A5W7"/>
<evidence type="ECO:0000256" key="1">
    <source>
        <dbReference type="SAM" id="Phobius"/>
    </source>
</evidence>
<sequence length="130" mass="13434">MQATRAALLRGALAAGGFFLFTGVVTGLLQTSLFDRMVPRTALDYALLSLTAVLVGAYVTQRATLDDCGGDGCAYGGAATGFVAVACPHCNAVLVALFSASWLATYVDPIRPLLGLVGVGLLAGIIYYRD</sequence>
<organism evidence="2 3">
    <name type="scientific">Natronorubrum texcoconense</name>
    <dbReference type="NCBI Taxonomy" id="1095776"/>
    <lineage>
        <taxon>Archaea</taxon>
        <taxon>Methanobacteriati</taxon>
        <taxon>Methanobacteriota</taxon>
        <taxon>Stenosarchaea group</taxon>
        <taxon>Halobacteria</taxon>
        <taxon>Halobacteriales</taxon>
        <taxon>Natrialbaceae</taxon>
        <taxon>Natronorubrum</taxon>
    </lineage>
</organism>
<protein>
    <submittedName>
        <fullName evidence="2">Uncharacterized protein</fullName>
    </submittedName>
</protein>
<feature type="transmembrane region" description="Helical" evidence="1">
    <location>
        <begin position="110"/>
        <end position="128"/>
    </location>
</feature>
<keyword evidence="1" id="KW-0472">Membrane</keyword>
<dbReference type="EMBL" id="FNFE01000003">
    <property type="protein sequence ID" value="SDK22687.1"/>
    <property type="molecule type" value="Genomic_DNA"/>
</dbReference>
<keyword evidence="3" id="KW-1185">Reference proteome</keyword>
<gene>
    <name evidence="2" type="ORF">SAMN04515672_2591</name>
</gene>
<keyword evidence="1" id="KW-1133">Transmembrane helix</keyword>
<dbReference type="RefSeq" id="WP_090306994.1">
    <property type="nucleotide sequence ID" value="NZ_FNFE01000003.1"/>
</dbReference>
<accession>A0A1G9A5W7</accession>
<dbReference type="Proteomes" id="UP000198882">
    <property type="component" value="Unassembled WGS sequence"/>
</dbReference>
<proteinExistence type="predicted"/>
<feature type="transmembrane region" description="Helical" evidence="1">
    <location>
        <begin position="72"/>
        <end position="98"/>
    </location>
</feature>
<name>A0A1G9A5W7_9EURY</name>
<reference evidence="3" key="1">
    <citation type="submission" date="2016-10" db="EMBL/GenBank/DDBJ databases">
        <authorList>
            <person name="Varghese N."/>
            <person name="Submissions S."/>
        </authorList>
    </citation>
    <scope>NUCLEOTIDE SEQUENCE [LARGE SCALE GENOMIC DNA]</scope>
    <source>
        <strain evidence="3">B4,CECT 8067,JCM 17497</strain>
    </source>
</reference>
<feature type="transmembrane region" description="Helical" evidence="1">
    <location>
        <begin position="7"/>
        <end position="30"/>
    </location>
</feature>
<feature type="transmembrane region" description="Helical" evidence="1">
    <location>
        <begin position="42"/>
        <end position="60"/>
    </location>
</feature>
<evidence type="ECO:0000313" key="2">
    <source>
        <dbReference type="EMBL" id="SDK22687.1"/>
    </source>
</evidence>